<evidence type="ECO:0000313" key="5">
    <source>
        <dbReference type="EMBL" id="KUL40189.1"/>
    </source>
</evidence>
<dbReference type="InterPro" id="IPR002577">
    <property type="entry name" value="HTH_HxlR"/>
</dbReference>
<dbReference type="PANTHER" id="PTHR33204">
    <property type="entry name" value="TRANSCRIPTIONAL REGULATOR, MARR FAMILY"/>
    <property type="match status" value="1"/>
</dbReference>
<name>A0A0X3V5V9_9ACTN</name>
<dbReference type="InterPro" id="IPR036388">
    <property type="entry name" value="WH-like_DNA-bd_sf"/>
</dbReference>
<dbReference type="Proteomes" id="UP000053923">
    <property type="component" value="Unassembled WGS sequence"/>
</dbReference>
<dbReference type="Pfam" id="PF01638">
    <property type="entry name" value="HxlR"/>
    <property type="match status" value="1"/>
</dbReference>
<gene>
    <name evidence="5" type="ORF">ADL12_14015</name>
</gene>
<reference evidence="6" key="1">
    <citation type="submission" date="2015-10" db="EMBL/GenBank/DDBJ databases">
        <authorList>
            <person name="Ju K.-S."/>
            <person name="Doroghazi J.R."/>
            <person name="Metcalf W.W."/>
        </authorList>
    </citation>
    <scope>NUCLEOTIDE SEQUENCE [LARGE SCALE GENOMIC DNA]</scope>
    <source>
        <strain evidence="6">NRRL 3151</strain>
    </source>
</reference>
<organism evidence="5 6">
    <name type="scientific">Streptomyces regalis</name>
    <dbReference type="NCBI Taxonomy" id="68262"/>
    <lineage>
        <taxon>Bacteria</taxon>
        <taxon>Bacillati</taxon>
        <taxon>Actinomycetota</taxon>
        <taxon>Actinomycetes</taxon>
        <taxon>Kitasatosporales</taxon>
        <taxon>Streptomycetaceae</taxon>
        <taxon>Streptomyces</taxon>
    </lineage>
</organism>
<feature type="domain" description="HTH hxlR-type" evidence="4">
    <location>
        <begin position="11"/>
        <end position="108"/>
    </location>
</feature>
<dbReference type="InterPro" id="IPR036390">
    <property type="entry name" value="WH_DNA-bd_sf"/>
</dbReference>
<keyword evidence="6" id="KW-1185">Reference proteome</keyword>
<accession>A0A0X3V5V9</accession>
<protein>
    <submittedName>
        <fullName evidence="5">Transcriptional regulator</fullName>
    </submittedName>
</protein>
<evidence type="ECO:0000259" key="4">
    <source>
        <dbReference type="PROSITE" id="PS51118"/>
    </source>
</evidence>
<evidence type="ECO:0000256" key="1">
    <source>
        <dbReference type="ARBA" id="ARBA00023015"/>
    </source>
</evidence>
<dbReference type="PROSITE" id="PS51118">
    <property type="entry name" value="HTH_HXLR"/>
    <property type="match status" value="1"/>
</dbReference>
<proteinExistence type="predicted"/>
<keyword evidence="2" id="KW-0238">DNA-binding</keyword>
<dbReference type="OrthoDB" id="9792527at2"/>
<evidence type="ECO:0000256" key="3">
    <source>
        <dbReference type="ARBA" id="ARBA00023163"/>
    </source>
</evidence>
<keyword evidence="1" id="KW-0805">Transcription regulation</keyword>
<dbReference type="AlphaFoldDB" id="A0A0X3V5V9"/>
<dbReference type="Gene3D" id="1.10.10.10">
    <property type="entry name" value="Winged helix-like DNA-binding domain superfamily/Winged helix DNA-binding domain"/>
    <property type="match status" value="1"/>
</dbReference>
<keyword evidence="3" id="KW-0804">Transcription</keyword>
<evidence type="ECO:0000313" key="6">
    <source>
        <dbReference type="Proteomes" id="UP000053923"/>
    </source>
</evidence>
<comment type="caution">
    <text evidence="5">The sequence shown here is derived from an EMBL/GenBank/DDBJ whole genome shotgun (WGS) entry which is preliminary data.</text>
</comment>
<sequence>MLGRTYDSQLCSIARTLEVVGERWTLLIIRDAQLGLRRFEEFQDSLGIARNVLTNRLSKLVDDGLLERVCYQERPARYEYRPTSKAKDLLTALLSLMHWGDEYVGDPAGPPRITSHVGCGGNVREQLVCTHCGQVVGPDAVHLLPGPALTDSPA</sequence>
<evidence type="ECO:0000256" key="2">
    <source>
        <dbReference type="ARBA" id="ARBA00023125"/>
    </source>
</evidence>
<dbReference type="SUPFAM" id="SSF46785">
    <property type="entry name" value="Winged helix' DNA-binding domain"/>
    <property type="match status" value="1"/>
</dbReference>
<dbReference type="PANTHER" id="PTHR33204:SF18">
    <property type="entry name" value="TRANSCRIPTIONAL REGULATORY PROTEIN"/>
    <property type="match status" value="1"/>
</dbReference>
<dbReference type="EMBL" id="LLZG01000083">
    <property type="protein sequence ID" value="KUL40189.1"/>
    <property type="molecule type" value="Genomic_DNA"/>
</dbReference>
<dbReference type="GO" id="GO:0003677">
    <property type="term" value="F:DNA binding"/>
    <property type="evidence" value="ECO:0007669"/>
    <property type="project" value="UniProtKB-KW"/>
</dbReference>